<dbReference type="AlphaFoldDB" id="A0A1R2B5L1"/>
<sequence>MGCYTSRIDITAEEAAVMNFEMILGYSKLSAIYLDRVHRKYSYKGSISETQWKDICKTLSLAPSYSDSSQHIFNYYENYKDSAISFSLKKLLILGVLLGEGNSLEKGKLLFEIMDESGSEKLSSEQIQDLITLMVKISCEMNPRIFLKDDYNDVTFKDLEKYIAKLSKGKENIINKVMKKITKGCETVNIEDFLRRLSYGEIQNFFSAHGIRTYVKMNISRYGTRQKKAD</sequence>
<dbReference type="Proteomes" id="UP000187209">
    <property type="component" value="Unassembled WGS sequence"/>
</dbReference>
<organism evidence="1 2">
    <name type="scientific">Stentor coeruleus</name>
    <dbReference type="NCBI Taxonomy" id="5963"/>
    <lineage>
        <taxon>Eukaryota</taxon>
        <taxon>Sar</taxon>
        <taxon>Alveolata</taxon>
        <taxon>Ciliophora</taxon>
        <taxon>Postciliodesmatophora</taxon>
        <taxon>Heterotrichea</taxon>
        <taxon>Heterotrichida</taxon>
        <taxon>Stentoridae</taxon>
        <taxon>Stentor</taxon>
    </lineage>
</organism>
<proteinExistence type="predicted"/>
<dbReference type="SUPFAM" id="SSF47473">
    <property type="entry name" value="EF-hand"/>
    <property type="match status" value="1"/>
</dbReference>
<reference evidence="1 2" key="1">
    <citation type="submission" date="2016-11" db="EMBL/GenBank/DDBJ databases">
        <title>The macronuclear genome of Stentor coeruleus: a giant cell with tiny introns.</title>
        <authorList>
            <person name="Slabodnick M."/>
            <person name="Ruby J.G."/>
            <person name="Reiff S.B."/>
            <person name="Swart E.C."/>
            <person name="Gosai S."/>
            <person name="Prabakaran S."/>
            <person name="Witkowska E."/>
            <person name="Larue G.E."/>
            <person name="Fisher S."/>
            <person name="Freeman R.M."/>
            <person name="Gunawardena J."/>
            <person name="Chu W."/>
            <person name="Stover N.A."/>
            <person name="Gregory B.D."/>
            <person name="Nowacki M."/>
            <person name="Derisi J."/>
            <person name="Roy S.W."/>
            <person name="Marshall W.F."/>
            <person name="Sood P."/>
        </authorList>
    </citation>
    <scope>NUCLEOTIDE SEQUENCE [LARGE SCALE GENOMIC DNA]</scope>
    <source>
        <strain evidence="1">WM001</strain>
    </source>
</reference>
<protein>
    <recommendedName>
        <fullName evidence="3">EF-hand domain-containing protein</fullName>
    </recommendedName>
</protein>
<evidence type="ECO:0008006" key="3">
    <source>
        <dbReference type="Google" id="ProtNLM"/>
    </source>
</evidence>
<dbReference type="EMBL" id="MPUH01000937">
    <property type="protein sequence ID" value="OMJ72026.1"/>
    <property type="molecule type" value="Genomic_DNA"/>
</dbReference>
<accession>A0A1R2B5L1</accession>
<keyword evidence="2" id="KW-1185">Reference proteome</keyword>
<evidence type="ECO:0000313" key="2">
    <source>
        <dbReference type="Proteomes" id="UP000187209"/>
    </source>
</evidence>
<dbReference type="InterPro" id="IPR011992">
    <property type="entry name" value="EF-hand-dom_pair"/>
</dbReference>
<name>A0A1R2B5L1_9CILI</name>
<evidence type="ECO:0000313" key="1">
    <source>
        <dbReference type="EMBL" id="OMJ72026.1"/>
    </source>
</evidence>
<comment type="caution">
    <text evidence="1">The sequence shown here is derived from an EMBL/GenBank/DDBJ whole genome shotgun (WGS) entry which is preliminary data.</text>
</comment>
<dbReference type="OrthoDB" id="6019201at2759"/>
<gene>
    <name evidence="1" type="ORF">SteCoe_29639</name>
</gene>
<dbReference type="Gene3D" id="1.10.238.10">
    <property type="entry name" value="EF-hand"/>
    <property type="match status" value="1"/>
</dbReference>